<name>A0A3L8S0I4_CHLGU</name>
<dbReference type="EMBL" id="QUSF01000105">
    <property type="protein sequence ID" value="RLV91893.1"/>
    <property type="molecule type" value="Genomic_DNA"/>
</dbReference>
<dbReference type="Proteomes" id="UP000276834">
    <property type="component" value="Unassembled WGS sequence"/>
</dbReference>
<gene>
    <name evidence="2" type="ORF">DV515_00013989</name>
</gene>
<reference evidence="2 3" key="1">
    <citation type="journal article" date="2018" name="Proc. R. Soc. B">
        <title>A non-coding region near Follistatin controls head colour polymorphism in the Gouldian finch.</title>
        <authorList>
            <person name="Toomey M.B."/>
            <person name="Marques C.I."/>
            <person name="Andrade P."/>
            <person name="Araujo P.M."/>
            <person name="Sabatino S."/>
            <person name="Gazda M.A."/>
            <person name="Afonso S."/>
            <person name="Lopes R.J."/>
            <person name="Corbo J.C."/>
            <person name="Carneiro M."/>
        </authorList>
    </citation>
    <scope>NUCLEOTIDE SEQUENCE [LARGE SCALE GENOMIC DNA]</scope>
    <source>
        <strain evidence="2">Red01</strain>
        <tissue evidence="2">Muscle</tissue>
    </source>
</reference>
<feature type="compositionally biased region" description="Pro residues" evidence="1">
    <location>
        <begin position="185"/>
        <end position="208"/>
    </location>
</feature>
<feature type="region of interest" description="Disordered" evidence="1">
    <location>
        <begin position="1"/>
        <end position="46"/>
    </location>
</feature>
<evidence type="ECO:0000313" key="2">
    <source>
        <dbReference type="EMBL" id="RLV91893.1"/>
    </source>
</evidence>
<feature type="region of interest" description="Disordered" evidence="1">
    <location>
        <begin position="165"/>
        <end position="277"/>
    </location>
</feature>
<accession>A0A3L8S0I4</accession>
<protein>
    <submittedName>
        <fullName evidence="2">Uncharacterized protein</fullName>
    </submittedName>
</protein>
<sequence>MDESLQRCQAAGWGGKEGRKEGLRSARPRPRSGSAPEHLPQSPAVPKSCCPKVLLSQSPAAPEPFCPKALLSQSPAVPEPGCPRALLSQSPAVPKSCCPKALLSQSPAVPKSCCPKVPLPQSPAAPKPCCPRARLSQSPAVPKSCCPKALLSQSSSIPGSIYPKALLSQSPSIPEPSCPKVLLPQSPPAPKPGCPKSPCPKIPLPQGPAVPRFVPKHPRLGSAPREGVRVKEQIWGHSGNPAGLDLGAEQSSTKRKVKSTKEDGTWEKADTWRPCSPDMCSIAKRQPASPSSSLLLPAALFTNFQGSQARKKSPKQPEARASAHAPHPDGGRQLLPVPAMCHPGDPSTPGDTRVTGLRALPKALTLN</sequence>
<proteinExistence type="predicted"/>
<keyword evidence="3" id="KW-1185">Reference proteome</keyword>
<evidence type="ECO:0000256" key="1">
    <source>
        <dbReference type="SAM" id="MobiDB-lite"/>
    </source>
</evidence>
<feature type="compositionally biased region" description="Basic and acidic residues" evidence="1">
    <location>
        <begin position="259"/>
        <end position="271"/>
    </location>
</feature>
<feature type="region of interest" description="Disordered" evidence="1">
    <location>
        <begin position="305"/>
        <end position="367"/>
    </location>
</feature>
<organism evidence="2 3">
    <name type="scientific">Chloebia gouldiae</name>
    <name type="common">Gouldian finch</name>
    <name type="synonym">Erythrura gouldiae</name>
    <dbReference type="NCBI Taxonomy" id="44316"/>
    <lineage>
        <taxon>Eukaryota</taxon>
        <taxon>Metazoa</taxon>
        <taxon>Chordata</taxon>
        <taxon>Craniata</taxon>
        <taxon>Vertebrata</taxon>
        <taxon>Euteleostomi</taxon>
        <taxon>Archelosauria</taxon>
        <taxon>Archosauria</taxon>
        <taxon>Dinosauria</taxon>
        <taxon>Saurischia</taxon>
        <taxon>Theropoda</taxon>
        <taxon>Coelurosauria</taxon>
        <taxon>Aves</taxon>
        <taxon>Neognathae</taxon>
        <taxon>Neoaves</taxon>
        <taxon>Telluraves</taxon>
        <taxon>Australaves</taxon>
        <taxon>Passeriformes</taxon>
        <taxon>Passeroidea</taxon>
        <taxon>Passeridae</taxon>
        <taxon>Chloebia</taxon>
    </lineage>
</organism>
<dbReference type="AlphaFoldDB" id="A0A3L8S0I4"/>
<comment type="caution">
    <text evidence="2">The sequence shown here is derived from an EMBL/GenBank/DDBJ whole genome shotgun (WGS) entry which is preliminary data.</text>
</comment>
<dbReference type="OrthoDB" id="8964674at2759"/>
<evidence type="ECO:0000313" key="3">
    <source>
        <dbReference type="Proteomes" id="UP000276834"/>
    </source>
</evidence>